<reference evidence="9" key="2">
    <citation type="submission" date="2020-06" db="EMBL/GenBank/DDBJ databases">
        <authorList>
            <person name="Sheffer M."/>
        </authorList>
    </citation>
    <scope>NUCLEOTIDE SEQUENCE</scope>
</reference>
<name>A0A8T0FY30_ARGBR</name>
<dbReference type="InterPro" id="IPR005599">
    <property type="entry name" value="GPI_mannosylTrfase"/>
</dbReference>
<comment type="similarity">
    <text evidence="8">Belongs to the glycosyltransferase 22 family.</text>
</comment>
<feature type="transmembrane region" description="Helical" evidence="8">
    <location>
        <begin position="114"/>
        <end position="135"/>
    </location>
</feature>
<accession>A0A8T0FY30</accession>
<comment type="caution">
    <text evidence="9">The sequence shown here is derived from an EMBL/GenBank/DDBJ whole genome shotgun (WGS) entry which is preliminary data.</text>
</comment>
<evidence type="ECO:0000313" key="10">
    <source>
        <dbReference type="Proteomes" id="UP000807504"/>
    </source>
</evidence>
<dbReference type="AlphaFoldDB" id="A0A8T0FY30"/>
<evidence type="ECO:0000256" key="4">
    <source>
        <dbReference type="ARBA" id="ARBA00022692"/>
    </source>
</evidence>
<keyword evidence="4 8" id="KW-0812">Transmembrane</keyword>
<keyword evidence="7 8" id="KW-0472">Membrane</keyword>
<dbReference type="PANTHER" id="PTHR22760:SF4">
    <property type="entry name" value="GPI MANNOSYLTRANSFERASE 3"/>
    <property type="match status" value="1"/>
</dbReference>
<keyword evidence="5 8" id="KW-0256">Endoplasmic reticulum</keyword>
<evidence type="ECO:0000256" key="1">
    <source>
        <dbReference type="ARBA" id="ARBA00004477"/>
    </source>
</evidence>
<comment type="caution">
    <text evidence="8">Lacks conserved residue(s) required for the propagation of feature annotation.</text>
</comment>
<proteinExistence type="inferred from homology"/>
<dbReference type="PANTHER" id="PTHR22760">
    <property type="entry name" value="GLYCOSYLTRANSFERASE"/>
    <property type="match status" value="1"/>
</dbReference>
<dbReference type="EMBL" id="JABXBU010000002">
    <property type="protein sequence ID" value="KAF8794530.1"/>
    <property type="molecule type" value="Genomic_DNA"/>
</dbReference>
<keyword evidence="10" id="KW-1185">Reference proteome</keyword>
<dbReference type="GO" id="GO:0005789">
    <property type="term" value="C:endoplasmic reticulum membrane"/>
    <property type="evidence" value="ECO:0007669"/>
    <property type="project" value="UniProtKB-SubCell"/>
</dbReference>
<organism evidence="9 10">
    <name type="scientific">Argiope bruennichi</name>
    <name type="common">Wasp spider</name>
    <name type="synonym">Aranea bruennichi</name>
    <dbReference type="NCBI Taxonomy" id="94029"/>
    <lineage>
        <taxon>Eukaryota</taxon>
        <taxon>Metazoa</taxon>
        <taxon>Ecdysozoa</taxon>
        <taxon>Arthropoda</taxon>
        <taxon>Chelicerata</taxon>
        <taxon>Arachnida</taxon>
        <taxon>Araneae</taxon>
        <taxon>Araneomorphae</taxon>
        <taxon>Entelegynae</taxon>
        <taxon>Araneoidea</taxon>
        <taxon>Araneidae</taxon>
        <taxon>Argiope</taxon>
    </lineage>
</organism>
<dbReference type="Pfam" id="PF03901">
    <property type="entry name" value="Glyco_transf_22"/>
    <property type="match status" value="1"/>
</dbReference>
<evidence type="ECO:0000256" key="2">
    <source>
        <dbReference type="ARBA" id="ARBA00022676"/>
    </source>
</evidence>
<dbReference type="Proteomes" id="UP000807504">
    <property type="component" value="Unassembled WGS sequence"/>
</dbReference>
<feature type="transmembrane region" description="Helical" evidence="8">
    <location>
        <begin position="141"/>
        <end position="160"/>
    </location>
</feature>
<feature type="transmembrane region" description="Helical" evidence="8">
    <location>
        <begin position="61"/>
        <end position="79"/>
    </location>
</feature>
<feature type="transmembrane region" description="Helical" evidence="8">
    <location>
        <begin position="28"/>
        <end position="49"/>
    </location>
</feature>
<keyword evidence="6 8" id="KW-1133">Transmembrane helix</keyword>
<evidence type="ECO:0000256" key="5">
    <source>
        <dbReference type="ARBA" id="ARBA00022824"/>
    </source>
</evidence>
<evidence type="ECO:0000256" key="7">
    <source>
        <dbReference type="ARBA" id="ARBA00023136"/>
    </source>
</evidence>
<reference evidence="9" key="1">
    <citation type="journal article" date="2020" name="bioRxiv">
        <title>Chromosome-level reference genome of the European wasp spider Argiope bruennichi: a resource for studies on range expansion and evolutionary adaptation.</title>
        <authorList>
            <person name="Sheffer M.M."/>
            <person name="Hoppe A."/>
            <person name="Krehenwinkel H."/>
            <person name="Uhl G."/>
            <person name="Kuss A.W."/>
            <person name="Jensen L."/>
            <person name="Jensen C."/>
            <person name="Gillespie R.G."/>
            <person name="Hoff K.J."/>
            <person name="Prost S."/>
        </authorList>
    </citation>
    <scope>NUCLEOTIDE SEQUENCE</scope>
</reference>
<gene>
    <name evidence="9" type="ORF">HNY73_002504</name>
</gene>
<dbReference type="EC" id="2.4.1.-" evidence="8"/>
<keyword evidence="2 8" id="KW-0328">Glycosyltransferase</keyword>
<keyword evidence="3" id="KW-0808">Transferase</keyword>
<comment type="subcellular location">
    <subcellularLocation>
        <location evidence="1 8">Endoplasmic reticulum membrane</location>
        <topology evidence="1 8">Multi-pass membrane protein</topology>
    </subcellularLocation>
</comment>
<evidence type="ECO:0000313" key="9">
    <source>
        <dbReference type="EMBL" id="KAF8794530.1"/>
    </source>
</evidence>
<evidence type="ECO:0000256" key="8">
    <source>
        <dbReference type="RuleBase" id="RU363075"/>
    </source>
</evidence>
<sequence>MAETSFTSCGLYFYPWNTGKHKGLTCSYLWFAGVSCLIRPTAAILWLPLYLYHLWREKDCICMLGKTLFIGCIILSILLCCDRYFYGEWVLTPYNFFLFNWSNDIGAFYGQHNFLWYFFSGFPVVLGIHLLPFLMGFSLPYLRHFYLLIFWMILVLRSKFIKGAKINLQLSHILKKNSNVLFLMPCHSTPYYSYIHQNVSMKFLSCEPNFNNVDDYMEEADIFFDNPEFWLFQNYEKNDILIIPSHIVMFDTLFPQISRFLDKYNYSLCYQTFHSHFPESKTGQYVLIYCR</sequence>
<evidence type="ECO:0000256" key="6">
    <source>
        <dbReference type="ARBA" id="ARBA00022989"/>
    </source>
</evidence>
<evidence type="ECO:0000256" key="3">
    <source>
        <dbReference type="ARBA" id="ARBA00022679"/>
    </source>
</evidence>
<dbReference type="GO" id="GO:0000026">
    <property type="term" value="F:alpha-1,2-mannosyltransferase activity"/>
    <property type="evidence" value="ECO:0007669"/>
    <property type="project" value="TreeGrafter"/>
</dbReference>
<protein>
    <recommendedName>
        <fullName evidence="8">Mannosyltransferase</fullName>
        <ecNumber evidence="8">2.4.1.-</ecNumber>
    </recommendedName>
</protein>
<dbReference type="GO" id="GO:0006506">
    <property type="term" value="P:GPI anchor biosynthetic process"/>
    <property type="evidence" value="ECO:0007669"/>
    <property type="project" value="TreeGrafter"/>
</dbReference>